<dbReference type="CDD" id="cd05468">
    <property type="entry name" value="pVHL"/>
    <property type="match status" value="1"/>
</dbReference>
<dbReference type="InterPro" id="IPR036208">
    <property type="entry name" value="VHL_sf"/>
</dbReference>
<dbReference type="InterPro" id="IPR022772">
    <property type="entry name" value="VHL_tumour_suppress_b/a_dom"/>
</dbReference>
<accession>A0AAW1Q3I9</accession>
<dbReference type="Proteomes" id="UP001489004">
    <property type="component" value="Unassembled WGS sequence"/>
</dbReference>
<feature type="region of interest" description="Disordered" evidence="2">
    <location>
        <begin position="158"/>
        <end position="177"/>
    </location>
</feature>
<dbReference type="EMBL" id="JALJOR010000005">
    <property type="protein sequence ID" value="KAK9816780.1"/>
    <property type="molecule type" value="Genomic_DNA"/>
</dbReference>
<dbReference type="AlphaFoldDB" id="A0AAW1Q3I9"/>
<dbReference type="Pfam" id="PF01847">
    <property type="entry name" value="VHL"/>
    <property type="match status" value="1"/>
</dbReference>
<dbReference type="Gene3D" id="2.60.40.780">
    <property type="entry name" value="von Hippel-Lindau disease tumour suppressor, beta domain"/>
    <property type="match status" value="1"/>
</dbReference>
<evidence type="ECO:0000256" key="2">
    <source>
        <dbReference type="SAM" id="MobiDB-lite"/>
    </source>
</evidence>
<comment type="caution">
    <text evidence="4">The sequence shown here is derived from an EMBL/GenBank/DDBJ whole genome shotgun (WGS) entry which is preliminary data.</text>
</comment>
<dbReference type="SUPFAM" id="SSF49468">
    <property type="entry name" value="VHL"/>
    <property type="match status" value="1"/>
</dbReference>
<evidence type="ECO:0000313" key="5">
    <source>
        <dbReference type="Proteomes" id="UP001489004"/>
    </source>
</evidence>
<organism evidence="4 5">
    <name type="scientific">[Myrmecia] bisecta</name>
    <dbReference type="NCBI Taxonomy" id="41462"/>
    <lineage>
        <taxon>Eukaryota</taxon>
        <taxon>Viridiplantae</taxon>
        <taxon>Chlorophyta</taxon>
        <taxon>core chlorophytes</taxon>
        <taxon>Trebouxiophyceae</taxon>
        <taxon>Trebouxiales</taxon>
        <taxon>Trebouxiaceae</taxon>
        <taxon>Myrmecia</taxon>
    </lineage>
</organism>
<sequence length="210" mass="24098">MDVGEEAPQALQTPLHTTDGLLIRSRNCRRETYLNFVNHTPYSVKLLWLTYQGQEKLYQYLAPRQEWRQQTFCTHPWTFRASLGEGEEFTATVVVDDYPVYYPRRGHTFGNPQPVHLRMPTVFDWSHATHREHAPRRFQAAVKALLLCHHRLQGEQDRLAKETEAPAGRFTRGRTAKRAKLEQARTDACERSLGALPKDLVALLCGASSA</sequence>
<protein>
    <recommendedName>
        <fullName evidence="3">von Hippel-Lindau disease tumour suppressor beta domain-containing protein</fullName>
    </recommendedName>
</protein>
<feature type="domain" description="von Hippel-Lindau disease tumour suppressor beta" evidence="3">
    <location>
        <begin position="23"/>
        <end position="82"/>
    </location>
</feature>
<reference evidence="4 5" key="1">
    <citation type="journal article" date="2024" name="Nat. Commun.">
        <title>Phylogenomics reveals the evolutionary origins of lichenization in chlorophyte algae.</title>
        <authorList>
            <person name="Puginier C."/>
            <person name="Libourel C."/>
            <person name="Otte J."/>
            <person name="Skaloud P."/>
            <person name="Haon M."/>
            <person name="Grisel S."/>
            <person name="Petersen M."/>
            <person name="Berrin J.G."/>
            <person name="Delaux P.M."/>
            <person name="Dal Grande F."/>
            <person name="Keller J."/>
        </authorList>
    </citation>
    <scope>NUCLEOTIDE SEQUENCE [LARGE SCALE GENOMIC DNA]</scope>
    <source>
        <strain evidence="4 5">SAG 2043</strain>
    </source>
</reference>
<name>A0AAW1Q3I9_9CHLO</name>
<gene>
    <name evidence="4" type="ORF">WJX72_005015</name>
</gene>
<dbReference type="InterPro" id="IPR024053">
    <property type="entry name" value="VHL_beta_dom"/>
</dbReference>
<comment type="similarity">
    <text evidence="1">Belongs to the VHL family.</text>
</comment>
<proteinExistence type="inferred from homology"/>
<evidence type="ECO:0000259" key="3">
    <source>
        <dbReference type="Pfam" id="PF01847"/>
    </source>
</evidence>
<evidence type="ECO:0000313" key="4">
    <source>
        <dbReference type="EMBL" id="KAK9816780.1"/>
    </source>
</evidence>
<dbReference type="InterPro" id="IPR037140">
    <property type="entry name" value="VHL_beta_dom_sf"/>
</dbReference>
<evidence type="ECO:0000256" key="1">
    <source>
        <dbReference type="ARBA" id="ARBA00010057"/>
    </source>
</evidence>
<keyword evidence="5" id="KW-1185">Reference proteome</keyword>